<dbReference type="STRING" id="985053.VMUT_1484"/>
<dbReference type="EMBL" id="CP002529">
    <property type="protein sequence ID" value="ADY01689.1"/>
    <property type="molecule type" value="Genomic_DNA"/>
</dbReference>
<dbReference type="Pfam" id="PF10040">
    <property type="entry name" value="CRISPR_Cas6"/>
    <property type="match status" value="1"/>
</dbReference>
<evidence type="ECO:0000313" key="2">
    <source>
        <dbReference type="EMBL" id="ADY01689.1"/>
    </source>
</evidence>
<dbReference type="InterPro" id="IPR045747">
    <property type="entry name" value="CRISPR-assoc_prot_Cas6_N_sf"/>
</dbReference>
<proteinExistence type="predicted"/>
<sequence length="281" mass="31983">MRLGFVGVVFVFRIALRPSSALVLTNFTGSIAMSVTLNILGTVDAELARRIHDSRGPKPMSVTPLTLRGKVLWRGRHIIAPGEAVQFRVSALGDVGVKLLDALDRTNEARLFGVNARVEVLGAEVVRLGELFSPGPSSFGVEFLSPIRFARRRTMRRRRVKYEFCPNIENIIKSTLNYWLRTIGDGEFRDWPRLLRWVYNYVYTRDIYGRVVSTKLPNSDQPQLGFIGRAEYEIRSKREGRIRQFWALMRLAELMNTGTTRSIGFGHIKITSTKTKQAPRQ</sequence>
<dbReference type="InterPro" id="IPR019267">
    <property type="entry name" value="CRISPR-assoc_Cas6_C"/>
</dbReference>
<dbReference type="Gene3D" id="3.30.70.1900">
    <property type="match status" value="1"/>
</dbReference>
<dbReference type="HOGENOM" id="CLU_989095_0_0_2"/>
<feature type="domain" description="CRISPR-associated protein Cas6 C-terminal" evidence="1">
    <location>
        <begin position="141"/>
        <end position="268"/>
    </location>
</feature>
<organism evidence="2 3">
    <name type="scientific">Vulcanisaeta moutnovskia (strain 768-28)</name>
    <dbReference type="NCBI Taxonomy" id="985053"/>
    <lineage>
        <taxon>Archaea</taxon>
        <taxon>Thermoproteota</taxon>
        <taxon>Thermoprotei</taxon>
        <taxon>Thermoproteales</taxon>
        <taxon>Thermoproteaceae</taxon>
        <taxon>Vulcanisaeta</taxon>
    </lineage>
</organism>
<evidence type="ECO:0000313" key="3">
    <source>
        <dbReference type="Proteomes" id="UP000007485"/>
    </source>
</evidence>
<dbReference type="Proteomes" id="UP000007485">
    <property type="component" value="Chromosome"/>
</dbReference>
<reference evidence="2 3" key="1">
    <citation type="journal article" date="2011" name="J. Bacteriol.">
        <title>Complete genome sequence of 'Vulcanisaeta moutnovskia' strain 768-28, a novel member of the hyperthermophilic crenarchaeal genus vulcanisaeta.</title>
        <authorList>
            <person name="Gumerov V.M."/>
            <person name="Mardanov A.V."/>
            <person name="Beletsky A.V."/>
            <person name="Prokofeva M.I."/>
            <person name="Bonch-Osmolovskaya E.A."/>
            <person name="Ravin N.V."/>
            <person name="Skryabin K.G."/>
        </authorList>
    </citation>
    <scope>NUCLEOTIDE SEQUENCE [LARGE SCALE GENOMIC DNA]</scope>
    <source>
        <strain evidence="2 3">768-28</strain>
    </source>
</reference>
<dbReference type="eggNOG" id="arCOG01439">
    <property type="taxonomic scope" value="Archaea"/>
</dbReference>
<accession>F0QTH6</accession>
<keyword evidence="3" id="KW-1185">Reference proteome</keyword>
<dbReference type="KEGG" id="vmo:VMUT_1484"/>
<gene>
    <name evidence="2" type="ordered locus">VMUT_1484</name>
</gene>
<name>F0QTH6_VULM7</name>
<dbReference type="Gene3D" id="3.30.70.1890">
    <property type="match status" value="1"/>
</dbReference>
<evidence type="ECO:0000259" key="1">
    <source>
        <dbReference type="Pfam" id="PF10040"/>
    </source>
</evidence>
<protein>
    <submittedName>
        <fullName evidence="2">CRISPR-associated protein Cas6</fullName>
    </submittedName>
</protein>
<dbReference type="OrthoDB" id="28339at2157"/>
<dbReference type="AlphaFoldDB" id="F0QTH6"/>